<reference evidence="2" key="1">
    <citation type="submission" date="2022-10" db="EMBL/GenBank/DDBJ databases">
        <authorList>
            <person name="Chen Y."/>
            <person name="Dougan E. K."/>
            <person name="Chan C."/>
            <person name="Rhodes N."/>
            <person name="Thang M."/>
        </authorList>
    </citation>
    <scope>NUCLEOTIDE SEQUENCE</scope>
</reference>
<feature type="non-terminal residue" evidence="2">
    <location>
        <position position="2107"/>
    </location>
</feature>
<feature type="non-terminal residue" evidence="2">
    <location>
        <position position="1"/>
    </location>
</feature>
<evidence type="ECO:0000313" key="2">
    <source>
        <dbReference type="EMBL" id="CAI4020221.1"/>
    </source>
</evidence>
<name>A0A9P1GS37_9DINO</name>
<organism evidence="2">
    <name type="scientific">Cladocopium goreaui</name>
    <dbReference type="NCBI Taxonomy" id="2562237"/>
    <lineage>
        <taxon>Eukaryota</taxon>
        <taxon>Sar</taxon>
        <taxon>Alveolata</taxon>
        <taxon>Dinophyceae</taxon>
        <taxon>Suessiales</taxon>
        <taxon>Symbiodiniaceae</taxon>
        <taxon>Cladocopium</taxon>
    </lineage>
</organism>
<protein>
    <submittedName>
        <fullName evidence="2">Uncharacterized protein</fullName>
    </submittedName>
</protein>
<feature type="transmembrane region" description="Helical" evidence="1">
    <location>
        <begin position="1875"/>
        <end position="1901"/>
    </location>
</feature>
<dbReference type="InterPro" id="IPR011050">
    <property type="entry name" value="Pectin_lyase_fold/virulence"/>
</dbReference>
<keyword evidence="1" id="KW-1133">Transmembrane helix</keyword>
<dbReference type="InterPro" id="IPR006626">
    <property type="entry name" value="PbH1"/>
</dbReference>
<feature type="transmembrane region" description="Helical" evidence="1">
    <location>
        <begin position="1913"/>
        <end position="1935"/>
    </location>
</feature>
<keyword evidence="1" id="KW-0812">Transmembrane</keyword>
<dbReference type="EMBL" id="CAMXCT020006798">
    <property type="protein sequence ID" value="CAL1173596.1"/>
    <property type="molecule type" value="Genomic_DNA"/>
</dbReference>
<sequence>VWCLFEFLLSSREHLELVFVTNAGVIGDDGCSSFDIALEVGKKIKSLQVATCGASSEKDKKDIFDYIISELGSLERMDDQIRKLMAQMLMRNLANVEKDDPAGLCALARHQAGDNWMESRVSNTKIQYLEAPKLRPLHCTKEWPKTPPPQELLTTAAAALAGDFRLQNDWPIERVLNTFCYQKFHWKGSPCASPIGLLWLTHVHALRSHPAPQAADVAGARHLQDCEVIGWAELCERKKLMSGSCFQLEPTAAAPLCELQGPHGAPAQLRPAAAGILTLTSGELHITGTLNFADAHVEAWHEGPSDPNSTATGGAFFSVKGTAAMNGGGFSARGDLTLGGIFRIVFRDSEVVIENVAAMYGAGFHVKGNVYISVGHSENSMILIQNVRCSKNGGGFSALKNLQVSNSSVVSLQNVITQKHGGGFIAFGEVEIDGNSTINIFNSRAESGDGGGFDAEKGLKLLTSSRLIIRNATAGNHGGGFHVKGRTLISRSTVSIEKATARQFGGGFNSLDEVVIDEMSSVSISDSRSAGARGGGFNTDRRLQVTNSSNVSLQNVTAQKHGGGFKCLAEVEIAGNSTVNISNGCAESKDGGGFYAEIGLRMSTSSTLLIQNVTAGRHGGGFFAIGEVEIAGNSTIKISNSRAESGDGGGFDTEKGLKLLTGSRLNIRNATAGNHGGGFHVKGRTLISRSTVSIEKATARQFGGGFNSLDEVVIDEMSSVSISDSRSAGAQGGGFNTDRRLQVTNSSVVSLQNVTAQKYGGGFKCLAEVEIAGNSTVNISNGCAESKDGGGFYAEIGLRMSTGSTLLIQNVTAGRHGGGFFAIGEVEIAGNSTINMSNSRAESGDGGGFDTEKGLKLLTGSRLNIRNATAGNHGGGFHVKGRTLISRSTVSIEKATARQFGGGFNSVDEVVIDEMSSVSISDSRSAEAHGGGFNTDRRLQVTNSSVVSLQNVTAQKYGGGFKCIAEVEIAGNSTFNMSNSCAESEDGGGFYAQMGFKLLTGSRLFIWNATAGNRGGGFHVKGRTLISRSTVSIENATARQFGGGFNTLDEVVIDEMSSVSISNSRSAEAQGGGFNTDGRLQVTNSSVVSLQNVTAQKHGGGFKCSAEVEIAGNSTINISNSRAESGDGGGFYAEKGLKLLMGSRLIIQNSVAESFGGGFYARDRVLISSSAVGIRSAMTQELLGDFLAFDNGGSSFVSLQNVIARDSGGGFFAIGEVEIAGNSTINMSNSRAESGDGGGFDTEKGLKLLTGSRLNIRNATAGNHGGGFHVKGRTLISRSTVSIEKATARQFGGGFNSLDEVVIDEMSSVSISNSGSAEAQGGGFNTDRRLQVTNSSAVSLQNVTAQKHGGGFKCLAEAEIAGNSTVNISNSCAESRNGGGFYVERDLEMSTGSRLIIRNATAGKHGGGFFAEGRTLISHSTVSIQNAMAWHFGGGFFAGGFAFVNASTVTFSSTHAGADGGAFSVVGLILNKGSMSTSNSTALRLGSAGRVHGQVLISSQSNLVVKHAQGLHNSSVLAASCLRLRDRSQVLFEGVVGGHGVELQNSGCSDVCSNSTFHVAADSALNASGRLSSGLLSLAACPQEEVRLSGIHLHSWSSTLLSTRPSFVVVDQVSVDYEPAVNNLQVLAAKEGFKIDSLTVSCRNCAWGVTFNAAKDGTLKAVSSEHLRCSRTVTVSKGLTQRCECSNYQIATERFRDVDMVPLESTFETCMFCKPHFHFQNGDCPKCGIFNAWSDGNEDVCHVLPRKKTELITLLTGGAVVVILTFLAFEVLHAPLMILDAKSDLADPTQTESKRTFKLAVQGPLVDLHKNLSRLVHQRVRYRARGTGLIWLDYDRKKSNAIKVRNIARRKLLLQDTNPPFDCATCKGSLHAVDFVYLLGLLTACISVTAMLPVIMKVAIISGNGVGHVFVTALYVTLPLVAAAALLHFPVAWLIQRLYRRTSFSEALDEYWKQIHCKPFMGPDAAHPRNQGLQVLTLRDLWKHFEGFILERNMHFVVANIVTPLTQSKGVSFVALWGGRRVDYFVSHSWGTSFPHFVHSIQCHALSKEGPTSWIDAAYWICSFANNQWNIGAELGSDPMESAFARTLTAGIKGVAMVLDQEVQPLT</sequence>
<comment type="caution">
    <text evidence="2">The sequence shown here is derived from an EMBL/GenBank/DDBJ whole genome shotgun (WGS) entry which is preliminary data.</text>
</comment>
<accession>A0A9P1GS37</accession>
<dbReference type="SUPFAM" id="SSF51126">
    <property type="entry name" value="Pectin lyase-like"/>
    <property type="match status" value="2"/>
</dbReference>
<feature type="transmembrane region" description="Helical" evidence="1">
    <location>
        <begin position="1751"/>
        <end position="1772"/>
    </location>
</feature>
<dbReference type="SMART" id="SM00710">
    <property type="entry name" value="PbH1"/>
    <property type="match status" value="14"/>
</dbReference>
<gene>
    <name evidence="2" type="ORF">C1SCF055_LOCUS44659</name>
</gene>
<reference evidence="3" key="2">
    <citation type="submission" date="2024-04" db="EMBL/GenBank/DDBJ databases">
        <authorList>
            <person name="Chen Y."/>
            <person name="Shah S."/>
            <person name="Dougan E. K."/>
            <person name="Thang M."/>
            <person name="Chan C."/>
        </authorList>
    </citation>
    <scope>NUCLEOTIDE SEQUENCE [LARGE SCALE GENOMIC DNA]</scope>
</reference>
<evidence type="ECO:0000313" key="3">
    <source>
        <dbReference type="EMBL" id="CAL1173596.1"/>
    </source>
</evidence>
<evidence type="ECO:0000256" key="1">
    <source>
        <dbReference type="SAM" id="Phobius"/>
    </source>
</evidence>
<proteinExistence type="predicted"/>
<dbReference type="EMBL" id="CAMXCT010006798">
    <property type="protein sequence ID" value="CAI4020221.1"/>
    <property type="molecule type" value="Genomic_DNA"/>
</dbReference>
<keyword evidence="1" id="KW-0472">Membrane</keyword>